<dbReference type="RefSeq" id="WP_233478022.1">
    <property type="nucleotide sequence ID" value="NZ_BMSU01000013.1"/>
</dbReference>
<dbReference type="InterPro" id="IPR016162">
    <property type="entry name" value="Ald_DH_N"/>
</dbReference>
<name>A0AA40VG94_9ACTN</name>
<dbReference type="Proteomes" id="UP000530412">
    <property type="component" value="Unassembled WGS sequence"/>
</dbReference>
<evidence type="ECO:0000313" key="3">
    <source>
        <dbReference type="Proteomes" id="UP000530412"/>
    </source>
</evidence>
<proteinExistence type="predicted"/>
<protein>
    <submittedName>
        <fullName evidence="2">Acyl-CoA reductase-like NAD-dependent aldehyde dehydrogenase</fullName>
    </submittedName>
</protein>
<evidence type="ECO:0000313" key="2">
    <source>
        <dbReference type="EMBL" id="MBA8942545.1"/>
    </source>
</evidence>
<dbReference type="AlphaFoldDB" id="A0AA40VG94"/>
<evidence type="ECO:0000256" key="1">
    <source>
        <dbReference type="ARBA" id="ARBA00023002"/>
    </source>
</evidence>
<accession>A0AA40VG94</accession>
<dbReference type="Gene3D" id="3.40.309.10">
    <property type="entry name" value="Aldehyde Dehydrogenase, Chain A, domain 2"/>
    <property type="match status" value="1"/>
</dbReference>
<comment type="caution">
    <text evidence="2">The sequence shown here is derived from an EMBL/GenBank/DDBJ whole genome shotgun (WGS) entry which is preliminary data.</text>
</comment>
<dbReference type="InterPro" id="IPR016163">
    <property type="entry name" value="Ald_DH_C"/>
</dbReference>
<gene>
    <name evidence="2" type="ORF">FHS33_000934</name>
</gene>
<dbReference type="InterPro" id="IPR016161">
    <property type="entry name" value="Ald_DH/histidinol_DH"/>
</dbReference>
<dbReference type="EMBL" id="JACJIE010000001">
    <property type="protein sequence ID" value="MBA8942545.1"/>
    <property type="molecule type" value="Genomic_DNA"/>
</dbReference>
<dbReference type="SUPFAM" id="SSF53720">
    <property type="entry name" value="ALDH-like"/>
    <property type="match status" value="1"/>
</dbReference>
<keyword evidence="1" id="KW-0560">Oxidoreductase</keyword>
<sequence length="176" mass="19169">MALNREAIGRPASDLAELAGIPVEQPEKTALLVLAAEDPGKDDPVLREKIAPVLTLSVFDDFRQAVELVQLLADRCGRGHSCGIHSNRSDRVAELAEAVSTCRVVVNQSTMTNTGSFESGVPFTTTLSSGSWGGSSTSGNITWRHFLNYTLISRPIPARVPDEPTLFGKYWTERER</sequence>
<organism evidence="2 3">
    <name type="scientific">Streptomyces calvus</name>
    <dbReference type="NCBI Taxonomy" id="67282"/>
    <lineage>
        <taxon>Bacteria</taxon>
        <taxon>Bacillati</taxon>
        <taxon>Actinomycetota</taxon>
        <taxon>Actinomycetes</taxon>
        <taxon>Kitasatosporales</taxon>
        <taxon>Streptomycetaceae</taxon>
        <taxon>Streptomyces</taxon>
    </lineage>
</organism>
<dbReference type="Gene3D" id="3.40.605.10">
    <property type="entry name" value="Aldehyde Dehydrogenase, Chain A, domain 1"/>
    <property type="match status" value="1"/>
</dbReference>
<dbReference type="GO" id="GO:0016620">
    <property type="term" value="F:oxidoreductase activity, acting on the aldehyde or oxo group of donors, NAD or NADP as acceptor"/>
    <property type="evidence" value="ECO:0007669"/>
    <property type="project" value="InterPro"/>
</dbReference>
<reference evidence="2 3" key="1">
    <citation type="submission" date="2020-08" db="EMBL/GenBank/DDBJ databases">
        <title>Genomic Encyclopedia of Type Strains, Phase III (KMG-III): the genomes of soil and plant-associated and newly described type strains.</title>
        <authorList>
            <person name="Whitman W."/>
        </authorList>
    </citation>
    <scope>NUCLEOTIDE SEQUENCE [LARGE SCALE GENOMIC DNA]</scope>
    <source>
        <strain evidence="2 3">CECT 3271</strain>
    </source>
</reference>